<dbReference type="Pfam" id="PF07886">
    <property type="entry name" value="BA14K"/>
    <property type="match status" value="1"/>
</dbReference>
<evidence type="ECO:0000256" key="2">
    <source>
        <dbReference type="ARBA" id="ARBA00010270"/>
    </source>
</evidence>
<evidence type="ECO:0000256" key="1">
    <source>
        <dbReference type="ARBA" id="ARBA00004167"/>
    </source>
</evidence>
<keyword evidence="8" id="KW-0732">Signal</keyword>
<evidence type="ECO:0000256" key="7">
    <source>
        <dbReference type="SAM" id="Phobius"/>
    </source>
</evidence>
<gene>
    <name evidence="9" type="ORF">E3C22_06055</name>
</gene>
<reference evidence="9 10" key="1">
    <citation type="submission" date="2019-03" db="EMBL/GenBank/DDBJ databases">
        <title>Jiella endophytica sp. nov., a novel endophytic bacterium isolated from root of Ficus microcarpa Linn. f.</title>
        <authorList>
            <person name="Tuo L."/>
        </authorList>
    </citation>
    <scope>NUCLEOTIDE SEQUENCE [LARGE SCALE GENOMIC DNA]</scope>
    <source>
        <strain evidence="9 10">CBS5Q-3</strain>
    </source>
</reference>
<comment type="subcellular location">
    <subcellularLocation>
        <location evidence="1">Membrane</location>
        <topology evidence="1">Single-pass membrane protein</topology>
    </subcellularLocation>
</comment>
<keyword evidence="7" id="KW-1133">Transmembrane helix</keyword>
<evidence type="ECO:0000256" key="4">
    <source>
        <dbReference type="ARBA" id="ARBA00022475"/>
    </source>
</evidence>
<evidence type="ECO:0000256" key="5">
    <source>
        <dbReference type="ARBA" id="ARBA00022734"/>
    </source>
</evidence>
<sequence length="147" mass="16090">MNRLTSAALAALIAAGTIGAATASASADPWRHGGWHHGGGYYHDYYRGGWHHHDNGAAIAAGIGGLALGAIVGSAIASPGYYDEPPVYYERPVPVERVYPARRYYRVAPRTVYYGDHATVCAEHYRSYDPRSDTFLGYDGYRHRCNL</sequence>
<dbReference type="InterPro" id="IPR012413">
    <property type="entry name" value="BA14K"/>
</dbReference>
<comment type="caution">
    <text evidence="9">The sequence shown here is derived from an EMBL/GenBank/DDBJ whole genome shotgun (WGS) entry which is preliminary data.</text>
</comment>
<evidence type="ECO:0000256" key="3">
    <source>
        <dbReference type="ARBA" id="ARBA00020552"/>
    </source>
</evidence>
<evidence type="ECO:0000313" key="10">
    <source>
        <dbReference type="Proteomes" id="UP000298179"/>
    </source>
</evidence>
<name>A0A4Y8RNN7_9HYPH</name>
<keyword evidence="4" id="KW-1003">Cell membrane</keyword>
<organism evidence="9 10">
    <name type="scientific">Jiella endophytica</name>
    <dbReference type="NCBI Taxonomy" id="2558362"/>
    <lineage>
        <taxon>Bacteria</taxon>
        <taxon>Pseudomonadati</taxon>
        <taxon>Pseudomonadota</taxon>
        <taxon>Alphaproteobacteria</taxon>
        <taxon>Hyphomicrobiales</taxon>
        <taxon>Aurantimonadaceae</taxon>
        <taxon>Jiella</taxon>
    </lineage>
</organism>
<proteinExistence type="inferred from homology"/>
<protein>
    <recommendedName>
        <fullName evidence="3">Lectin-like protein BA14k</fullName>
    </recommendedName>
</protein>
<comment type="function">
    <text evidence="6">Has immunoglobulin-binding and hemagglutination properties, and can bind to mannose. Essential for virulence. May be involved in LPS biosynthesis or polysaccharide transport.</text>
</comment>
<keyword evidence="10" id="KW-1185">Reference proteome</keyword>
<evidence type="ECO:0000256" key="6">
    <source>
        <dbReference type="ARBA" id="ARBA00025321"/>
    </source>
</evidence>
<feature type="transmembrane region" description="Helical" evidence="7">
    <location>
        <begin position="57"/>
        <end position="82"/>
    </location>
</feature>
<evidence type="ECO:0000256" key="8">
    <source>
        <dbReference type="SAM" id="SignalP"/>
    </source>
</evidence>
<dbReference type="GO" id="GO:0030246">
    <property type="term" value="F:carbohydrate binding"/>
    <property type="evidence" value="ECO:0007669"/>
    <property type="project" value="UniProtKB-KW"/>
</dbReference>
<accession>A0A4Y8RNN7</accession>
<keyword evidence="5" id="KW-0430">Lectin</keyword>
<feature type="signal peptide" evidence="8">
    <location>
        <begin position="1"/>
        <end position="20"/>
    </location>
</feature>
<feature type="chain" id="PRO_5021375656" description="Lectin-like protein BA14k" evidence="8">
    <location>
        <begin position="21"/>
        <end position="147"/>
    </location>
</feature>
<comment type="similarity">
    <text evidence="2">Belongs to the BA14k family.</text>
</comment>
<keyword evidence="7" id="KW-0812">Transmembrane</keyword>
<dbReference type="GO" id="GO:0016020">
    <property type="term" value="C:membrane"/>
    <property type="evidence" value="ECO:0007669"/>
    <property type="project" value="UniProtKB-SubCell"/>
</dbReference>
<dbReference type="Proteomes" id="UP000298179">
    <property type="component" value="Unassembled WGS sequence"/>
</dbReference>
<dbReference type="RefSeq" id="WP_134761115.1">
    <property type="nucleotide sequence ID" value="NZ_SOZD01000002.1"/>
</dbReference>
<evidence type="ECO:0000313" key="9">
    <source>
        <dbReference type="EMBL" id="TFF24946.1"/>
    </source>
</evidence>
<keyword evidence="7" id="KW-0472">Membrane</keyword>
<dbReference type="OrthoDB" id="7478836at2"/>
<dbReference type="EMBL" id="SOZD01000002">
    <property type="protein sequence ID" value="TFF24946.1"/>
    <property type="molecule type" value="Genomic_DNA"/>
</dbReference>
<dbReference type="AlphaFoldDB" id="A0A4Y8RNN7"/>